<dbReference type="AlphaFoldDB" id="D5XC00"/>
<name>D5XC00_THEPJ</name>
<evidence type="ECO:0000313" key="2">
    <source>
        <dbReference type="EMBL" id="ADG81548.1"/>
    </source>
</evidence>
<feature type="transmembrane region" description="Helical" evidence="1">
    <location>
        <begin position="121"/>
        <end position="140"/>
    </location>
</feature>
<dbReference type="OrthoDB" id="10011788at2"/>
<dbReference type="eggNOG" id="ENOG50347NC">
    <property type="taxonomic scope" value="Bacteria"/>
</dbReference>
<dbReference type="EMBL" id="CP002028">
    <property type="protein sequence ID" value="ADG81548.1"/>
    <property type="molecule type" value="Genomic_DNA"/>
</dbReference>
<organism evidence="2 3">
    <name type="scientific">Thermincola potens (strain JR)</name>
    <dbReference type="NCBI Taxonomy" id="635013"/>
    <lineage>
        <taxon>Bacteria</taxon>
        <taxon>Bacillati</taxon>
        <taxon>Bacillota</taxon>
        <taxon>Clostridia</taxon>
        <taxon>Eubacteriales</taxon>
        <taxon>Thermincolaceae</taxon>
        <taxon>Thermincola</taxon>
    </lineage>
</organism>
<reference evidence="2 3" key="1">
    <citation type="submission" date="2010-05" db="EMBL/GenBank/DDBJ databases">
        <title>Complete sequence of Thermincola sp. JR.</title>
        <authorList>
            <consortium name="US DOE Joint Genome Institute"/>
            <person name="Lucas S."/>
            <person name="Copeland A."/>
            <person name="Lapidus A."/>
            <person name="Cheng J.-F."/>
            <person name="Bruce D."/>
            <person name="Goodwin L."/>
            <person name="Pitluck S."/>
            <person name="Chertkov O."/>
            <person name="Detter J.C."/>
            <person name="Han C."/>
            <person name="Tapia R."/>
            <person name="Land M."/>
            <person name="Hauser L."/>
            <person name="Kyrpides N."/>
            <person name="Mikhailova N."/>
            <person name="Hazen T.C."/>
            <person name="Woyke T."/>
        </authorList>
    </citation>
    <scope>NUCLEOTIDE SEQUENCE [LARGE SCALE GENOMIC DNA]</scope>
    <source>
        <strain evidence="2 3">JR</strain>
    </source>
</reference>
<dbReference type="RefSeq" id="WP_013119569.1">
    <property type="nucleotide sequence ID" value="NC_014152.1"/>
</dbReference>
<dbReference type="KEGG" id="tjr:TherJR_0678"/>
<keyword evidence="1" id="KW-1133">Transmembrane helix</keyword>
<evidence type="ECO:0000313" key="3">
    <source>
        <dbReference type="Proteomes" id="UP000002377"/>
    </source>
</evidence>
<proteinExistence type="predicted"/>
<evidence type="ECO:0000256" key="1">
    <source>
        <dbReference type="SAM" id="Phobius"/>
    </source>
</evidence>
<feature type="transmembrane region" description="Helical" evidence="1">
    <location>
        <begin position="34"/>
        <end position="53"/>
    </location>
</feature>
<sequence>MKKVIKKGIKLFGLSTGYIFLSALYFNSLWNSHLAMQVGVVVGLGFYVLWFYYGFKMKMGFKRGFMIGLVGSVGGLVLSVLSMISLFTSSDGSGFFIMIPWTFPLLGLFNVLPNSGMINNYFSHISVIIVILLTATGSWLGEKEQA</sequence>
<gene>
    <name evidence="2" type="ordered locus">TherJR_0678</name>
</gene>
<keyword evidence="3" id="KW-1185">Reference proteome</keyword>
<feature type="transmembrane region" description="Helical" evidence="1">
    <location>
        <begin position="65"/>
        <end position="87"/>
    </location>
</feature>
<feature type="transmembrane region" description="Helical" evidence="1">
    <location>
        <begin position="93"/>
        <end position="112"/>
    </location>
</feature>
<feature type="transmembrane region" description="Helical" evidence="1">
    <location>
        <begin position="12"/>
        <end position="28"/>
    </location>
</feature>
<keyword evidence="1" id="KW-0472">Membrane</keyword>
<dbReference type="HOGENOM" id="CLU_1802709_0_0_9"/>
<protein>
    <submittedName>
        <fullName evidence="2">Uncharacterized protein</fullName>
    </submittedName>
</protein>
<keyword evidence="1" id="KW-0812">Transmembrane</keyword>
<accession>D5XC00</accession>
<dbReference type="Proteomes" id="UP000002377">
    <property type="component" value="Chromosome"/>
</dbReference>